<dbReference type="CDD" id="cd01647">
    <property type="entry name" value="RT_LTR"/>
    <property type="match status" value="1"/>
</dbReference>
<proteinExistence type="predicted"/>
<name>A0A9Q3ELS3_9BASI</name>
<dbReference type="PANTHER" id="PTHR24559">
    <property type="entry name" value="TRANSPOSON TY3-I GAG-POL POLYPROTEIN"/>
    <property type="match status" value="1"/>
</dbReference>
<evidence type="ECO:0000313" key="2">
    <source>
        <dbReference type="EMBL" id="MBW0523399.1"/>
    </source>
</evidence>
<dbReference type="SUPFAM" id="SSF56672">
    <property type="entry name" value="DNA/RNA polymerases"/>
    <property type="match status" value="2"/>
</dbReference>
<reference evidence="2" key="1">
    <citation type="submission" date="2021-03" db="EMBL/GenBank/DDBJ databases">
        <title>Draft genome sequence of rust myrtle Austropuccinia psidii MF-1, a brazilian biotype.</title>
        <authorList>
            <person name="Quecine M.C."/>
            <person name="Pachon D.M.R."/>
            <person name="Bonatelli M.L."/>
            <person name="Correr F.H."/>
            <person name="Franceschini L.M."/>
            <person name="Leite T.F."/>
            <person name="Margarido G.R.A."/>
            <person name="Almeida C.A."/>
            <person name="Ferrarezi J.A."/>
            <person name="Labate C.A."/>
        </authorList>
    </citation>
    <scope>NUCLEOTIDE SEQUENCE</scope>
    <source>
        <strain evidence="2">MF-1</strain>
    </source>
</reference>
<dbReference type="Gene3D" id="3.10.10.10">
    <property type="entry name" value="HIV Type 1 Reverse Transcriptase, subunit A, domain 1"/>
    <property type="match status" value="1"/>
</dbReference>
<dbReference type="Gene3D" id="3.30.70.270">
    <property type="match status" value="2"/>
</dbReference>
<dbReference type="Proteomes" id="UP000765509">
    <property type="component" value="Unassembled WGS sequence"/>
</dbReference>
<dbReference type="EMBL" id="AVOT02030250">
    <property type="protein sequence ID" value="MBW0523399.1"/>
    <property type="molecule type" value="Genomic_DNA"/>
</dbReference>
<protein>
    <recommendedName>
        <fullName evidence="1">Reverse transcriptase domain-containing protein</fullName>
    </recommendedName>
</protein>
<gene>
    <name evidence="2" type="ORF">O181_063114</name>
</gene>
<dbReference type="PANTHER" id="PTHR24559:SF440">
    <property type="entry name" value="RIBONUCLEASE H"/>
    <property type="match status" value="1"/>
</dbReference>
<accession>A0A9Q3ELS3</accession>
<dbReference type="InterPro" id="IPR053134">
    <property type="entry name" value="RNA-dir_DNA_polymerase"/>
</dbReference>
<dbReference type="InterPro" id="IPR000477">
    <property type="entry name" value="RT_dom"/>
</dbReference>
<organism evidence="2 3">
    <name type="scientific">Austropuccinia psidii MF-1</name>
    <dbReference type="NCBI Taxonomy" id="1389203"/>
    <lineage>
        <taxon>Eukaryota</taxon>
        <taxon>Fungi</taxon>
        <taxon>Dikarya</taxon>
        <taxon>Basidiomycota</taxon>
        <taxon>Pucciniomycotina</taxon>
        <taxon>Pucciniomycetes</taxon>
        <taxon>Pucciniales</taxon>
        <taxon>Sphaerophragmiaceae</taxon>
        <taxon>Austropuccinia</taxon>
    </lineage>
</organism>
<comment type="caution">
    <text evidence="2">The sequence shown here is derived from an EMBL/GenBank/DDBJ whole genome shotgun (WGS) entry which is preliminary data.</text>
</comment>
<dbReference type="InterPro" id="IPR041577">
    <property type="entry name" value="RT_RNaseH_2"/>
</dbReference>
<evidence type="ECO:0000259" key="1">
    <source>
        <dbReference type="PROSITE" id="PS50878"/>
    </source>
</evidence>
<keyword evidence="3" id="KW-1185">Reference proteome</keyword>
<dbReference type="PROSITE" id="PS50878">
    <property type="entry name" value="RT_POL"/>
    <property type="match status" value="1"/>
</dbReference>
<dbReference type="OrthoDB" id="2446696at2759"/>
<evidence type="ECO:0000313" key="3">
    <source>
        <dbReference type="Proteomes" id="UP000765509"/>
    </source>
</evidence>
<dbReference type="InterPro" id="IPR043128">
    <property type="entry name" value="Rev_trsase/Diguanyl_cyclase"/>
</dbReference>
<dbReference type="InterPro" id="IPR043502">
    <property type="entry name" value="DNA/RNA_pol_sf"/>
</dbReference>
<dbReference type="Pfam" id="PF17919">
    <property type="entry name" value="RT_RNaseH_2"/>
    <property type="match status" value="1"/>
</dbReference>
<dbReference type="Pfam" id="PF00078">
    <property type="entry name" value="RVT_1"/>
    <property type="match status" value="1"/>
</dbReference>
<feature type="domain" description="Reverse transcriptase" evidence="1">
    <location>
        <begin position="1"/>
        <end position="226"/>
    </location>
</feature>
<dbReference type="AlphaFoldDB" id="A0A9Q3ELS3"/>
<sequence length="343" mass="39037">MYSLSKNESEALWAYISENLEKGVIRQGSSSTGAPVFFVRKKDGSLCLCVDYHKLDAVTRNTCLFGRKKDCGLCFCVDYHKLDAVTRKNRYPFPPINQLLTVFNSSTIFSKIDLCGSYNLLRIKEGDEHLTSFRAKCGSYEYLVILFGSTNAPALFQNLLNDIFSDFLDVFVAVYLDDIIVFCSSEEEQVKHVASFLQRLRENNSFSKASKCVFYASSVEYLGYVSSSECLKMDSSKVQKILNWPQPKNMKVLQYFLGFANFYFFFLKNYSKNVCALTFLLKKNSPFIFNEEALSQFQIRKEAFTTAPILYHFNPSLPAIVETDASDYALGAVLSQVNDSENH</sequence>
<dbReference type="FunFam" id="3.30.70.270:FF:000020">
    <property type="entry name" value="Transposon Tf2-6 polyprotein-like Protein"/>
    <property type="match status" value="1"/>
</dbReference>